<dbReference type="OrthoDB" id="9995306at2759"/>
<reference evidence="1 2" key="1">
    <citation type="submission" date="2014-03" db="EMBL/GenBank/DDBJ databases">
        <title>Draft genome of the hookworm Oesophagostomum dentatum.</title>
        <authorList>
            <person name="Mitreva M."/>
        </authorList>
    </citation>
    <scope>NUCLEOTIDE SEQUENCE [LARGE SCALE GENOMIC DNA]</scope>
    <source>
        <strain evidence="1 2">OD-Hann</strain>
    </source>
</reference>
<evidence type="ECO:0000313" key="1">
    <source>
        <dbReference type="EMBL" id="KHJ81006.1"/>
    </source>
</evidence>
<name>A0A0B1SAT6_OESDE</name>
<dbReference type="Gene3D" id="3.40.50.300">
    <property type="entry name" value="P-loop containing nucleotide triphosphate hydrolases"/>
    <property type="match status" value="1"/>
</dbReference>
<dbReference type="EMBL" id="KN595489">
    <property type="protein sequence ID" value="KHJ81006.1"/>
    <property type="molecule type" value="Genomic_DNA"/>
</dbReference>
<gene>
    <name evidence="1" type="ORF">OESDEN_19312</name>
</gene>
<dbReference type="InterPro" id="IPR027417">
    <property type="entry name" value="P-loop_NTPase"/>
</dbReference>
<protein>
    <submittedName>
        <fullName evidence="1">Uncharacterized protein</fullName>
    </submittedName>
</protein>
<dbReference type="Proteomes" id="UP000053660">
    <property type="component" value="Unassembled WGS sequence"/>
</dbReference>
<evidence type="ECO:0000313" key="2">
    <source>
        <dbReference type="Proteomes" id="UP000053660"/>
    </source>
</evidence>
<accession>A0A0B1SAT6</accession>
<sequence length="137" mass="15049">MGPVFSISIGVGYSVVDQEVPPTVLIFDDVSVLERLGMQPFSIVTLLYKLYSRLEKDGLLLASFSLKTRVYDIMVSKADFTIDITPIGLGYGKDVTGKMNINIWNGTSTPTTTQLLYLTGDRSMKCFYPGGSSFLSI</sequence>
<proteinExistence type="predicted"/>
<dbReference type="AlphaFoldDB" id="A0A0B1SAT6"/>
<organism evidence="1 2">
    <name type="scientific">Oesophagostomum dentatum</name>
    <name type="common">Nodular worm</name>
    <dbReference type="NCBI Taxonomy" id="61180"/>
    <lineage>
        <taxon>Eukaryota</taxon>
        <taxon>Metazoa</taxon>
        <taxon>Ecdysozoa</taxon>
        <taxon>Nematoda</taxon>
        <taxon>Chromadorea</taxon>
        <taxon>Rhabditida</taxon>
        <taxon>Rhabditina</taxon>
        <taxon>Rhabditomorpha</taxon>
        <taxon>Strongyloidea</taxon>
        <taxon>Strongylidae</taxon>
        <taxon>Oesophagostomum</taxon>
    </lineage>
</organism>
<keyword evidence="2" id="KW-1185">Reference proteome</keyword>